<name>A0A9X2P9T3_9HYPH</name>
<dbReference type="InterPro" id="IPR011663">
    <property type="entry name" value="UTRA"/>
</dbReference>
<dbReference type="SUPFAM" id="SSF46785">
    <property type="entry name" value="Winged helix' DNA-binding domain"/>
    <property type="match status" value="1"/>
</dbReference>
<dbReference type="Gene3D" id="1.10.10.10">
    <property type="entry name" value="Winged helix-like DNA-binding domain superfamily/Winged helix DNA-binding domain"/>
    <property type="match status" value="1"/>
</dbReference>
<dbReference type="SMART" id="SM00345">
    <property type="entry name" value="HTH_GNTR"/>
    <property type="match status" value="1"/>
</dbReference>
<organism evidence="5 6">
    <name type="scientific">Ancylobacter mangrovi</name>
    <dbReference type="NCBI Taxonomy" id="2972472"/>
    <lineage>
        <taxon>Bacteria</taxon>
        <taxon>Pseudomonadati</taxon>
        <taxon>Pseudomonadota</taxon>
        <taxon>Alphaproteobacteria</taxon>
        <taxon>Hyphomicrobiales</taxon>
        <taxon>Xanthobacteraceae</taxon>
        <taxon>Ancylobacter</taxon>
    </lineage>
</organism>
<proteinExistence type="predicted"/>
<keyword evidence="3" id="KW-0804">Transcription</keyword>
<dbReference type="GO" id="GO:0003677">
    <property type="term" value="F:DNA binding"/>
    <property type="evidence" value="ECO:0007669"/>
    <property type="project" value="UniProtKB-KW"/>
</dbReference>
<dbReference type="AlphaFoldDB" id="A0A9X2P9T3"/>
<dbReference type="Gene3D" id="3.40.1410.10">
    <property type="entry name" value="Chorismate lyase-like"/>
    <property type="match status" value="1"/>
</dbReference>
<dbReference type="RefSeq" id="WP_258731712.1">
    <property type="nucleotide sequence ID" value="NZ_JANTHZ010000002.1"/>
</dbReference>
<dbReference type="Pfam" id="PF00392">
    <property type="entry name" value="GntR"/>
    <property type="match status" value="1"/>
</dbReference>
<accession>A0A9X2P9T3</accession>
<dbReference type="PROSITE" id="PS50949">
    <property type="entry name" value="HTH_GNTR"/>
    <property type="match status" value="1"/>
</dbReference>
<gene>
    <name evidence="5" type="ORF">NVS89_06185</name>
</gene>
<protein>
    <submittedName>
        <fullName evidence="5">UTRA domain-containing protein</fullName>
    </submittedName>
</protein>
<evidence type="ECO:0000313" key="6">
    <source>
        <dbReference type="Proteomes" id="UP001151088"/>
    </source>
</evidence>
<dbReference type="PANTHER" id="PTHR44846">
    <property type="entry name" value="MANNOSYL-D-GLYCERATE TRANSPORT/METABOLISM SYSTEM REPRESSOR MNGR-RELATED"/>
    <property type="match status" value="1"/>
</dbReference>
<dbReference type="InterPro" id="IPR050679">
    <property type="entry name" value="Bact_HTH_transcr_reg"/>
</dbReference>
<dbReference type="InterPro" id="IPR028978">
    <property type="entry name" value="Chorismate_lyase_/UTRA_dom_sf"/>
</dbReference>
<dbReference type="PANTHER" id="PTHR44846:SF16">
    <property type="entry name" value="TRANSCRIPTIONAL REGULATOR PHNF-RELATED"/>
    <property type="match status" value="1"/>
</dbReference>
<feature type="domain" description="HTH gntR-type" evidence="4">
    <location>
        <begin position="17"/>
        <end position="85"/>
    </location>
</feature>
<dbReference type="SUPFAM" id="SSF64288">
    <property type="entry name" value="Chorismate lyase-like"/>
    <property type="match status" value="1"/>
</dbReference>
<dbReference type="InterPro" id="IPR000524">
    <property type="entry name" value="Tscrpt_reg_HTH_GntR"/>
</dbReference>
<keyword evidence="1" id="KW-0805">Transcription regulation</keyword>
<evidence type="ECO:0000256" key="1">
    <source>
        <dbReference type="ARBA" id="ARBA00023015"/>
    </source>
</evidence>
<evidence type="ECO:0000256" key="3">
    <source>
        <dbReference type="ARBA" id="ARBA00023163"/>
    </source>
</evidence>
<dbReference type="GO" id="GO:0003700">
    <property type="term" value="F:DNA-binding transcription factor activity"/>
    <property type="evidence" value="ECO:0007669"/>
    <property type="project" value="InterPro"/>
</dbReference>
<reference evidence="5" key="1">
    <citation type="submission" date="2022-08" db="EMBL/GenBank/DDBJ databases">
        <authorList>
            <person name="Li F."/>
        </authorList>
    </citation>
    <scope>NUCLEOTIDE SEQUENCE</scope>
    <source>
        <strain evidence="5">MQZ15Z-1</strain>
    </source>
</reference>
<keyword evidence="6" id="KW-1185">Reference proteome</keyword>
<dbReference type="CDD" id="cd07377">
    <property type="entry name" value="WHTH_GntR"/>
    <property type="match status" value="1"/>
</dbReference>
<comment type="caution">
    <text evidence="5">The sequence shown here is derived from an EMBL/GenBank/DDBJ whole genome shotgun (WGS) entry which is preliminary data.</text>
</comment>
<sequence length="249" mass="27695">MDGAVTISLDQFPQDPAPLYERVERFILGKIESGEWGASHRLPSEPEFSRLLGISRMTINRAMRELARRNVIDRIPGVGTFVASAKPASAVVEIHNIADHIRSRGEVHSSRVIELRAVVPPREVSLGMATPEKAKLYRALIVHAANEVPVQLEDRYVLPAFAPDFLKQNYETGSTTAYLFSITPPTEADHLIEAVAGREEWCGHLDIVPGEPCLVVKRRTWVGPTVTNYMTFVHPGSRYSLSGRTTTRD</sequence>
<keyword evidence="2" id="KW-0238">DNA-binding</keyword>
<dbReference type="SMART" id="SM00866">
    <property type="entry name" value="UTRA"/>
    <property type="match status" value="1"/>
</dbReference>
<evidence type="ECO:0000256" key="2">
    <source>
        <dbReference type="ARBA" id="ARBA00023125"/>
    </source>
</evidence>
<evidence type="ECO:0000313" key="5">
    <source>
        <dbReference type="EMBL" id="MCS0494681.1"/>
    </source>
</evidence>
<evidence type="ECO:0000259" key="4">
    <source>
        <dbReference type="PROSITE" id="PS50949"/>
    </source>
</evidence>
<dbReference type="InterPro" id="IPR036390">
    <property type="entry name" value="WH_DNA-bd_sf"/>
</dbReference>
<dbReference type="Proteomes" id="UP001151088">
    <property type="component" value="Unassembled WGS sequence"/>
</dbReference>
<dbReference type="InterPro" id="IPR036388">
    <property type="entry name" value="WH-like_DNA-bd_sf"/>
</dbReference>
<dbReference type="Pfam" id="PF07702">
    <property type="entry name" value="UTRA"/>
    <property type="match status" value="1"/>
</dbReference>
<dbReference type="PRINTS" id="PR00035">
    <property type="entry name" value="HTHGNTR"/>
</dbReference>
<dbReference type="EMBL" id="JANTHZ010000002">
    <property type="protein sequence ID" value="MCS0494681.1"/>
    <property type="molecule type" value="Genomic_DNA"/>
</dbReference>